<dbReference type="Pfam" id="PF00107">
    <property type="entry name" value="ADH_zinc_N"/>
    <property type="match status" value="1"/>
</dbReference>
<keyword evidence="4" id="KW-0862">Zinc</keyword>
<dbReference type="SUPFAM" id="SSF51735">
    <property type="entry name" value="NAD(P)-binding Rossmann-fold domains"/>
    <property type="match status" value="1"/>
</dbReference>
<evidence type="ECO:0000256" key="4">
    <source>
        <dbReference type="ARBA" id="ARBA00022833"/>
    </source>
</evidence>
<feature type="domain" description="Enoyl reductase (ER)" evidence="7">
    <location>
        <begin position="18"/>
        <end position="336"/>
    </location>
</feature>
<evidence type="ECO:0000256" key="5">
    <source>
        <dbReference type="ARBA" id="ARBA00023002"/>
    </source>
</evidence>
<dbReference type="PANTHER" id="PTHR42940:SF5">
    <property type="entry name" value="ALCOHOL DEHYDROGENASE 2"/>
    <property type="match status" value="1"/>
</dbReference>
<dbReference type="PANTHER" id="PTHR42940">
    <property type="entry name" value="ALCOHOL DEHYDROGENASE 1-RELATED"/>
    <property type="match status" value="1"/>
</dbReference>
<dbReference type="SMART" id="SM00829">
    <property type="entry name" value="PKS_ER"/>
    <property type="match status" value="1"/>
</dbReference>
<dbReference type="Gene3D" id="3.90.180.10">
    <property type="entry name" value="Medium-chain alcohol dehydrogenases, catalytic domain"/>
    <property type="match status" value="2"/>
</dbReference>
<keyword evidence="6" id="KW-0520">NAD</keyword>
<proteinExistence type="inferred from homology"/>
<dbReference type="InterPro" id="IPR013154">
    <property type="entry name" value="ADH-like_N"/>
</dbReference>
<dbReference type="SUPFAM" id="SSF50129">
    <property type="entry name" value="GroES-like"/>
    <property type="match status" value="1"/>
</dbReference>
<comment type="caution">
    <text evidence="8">The sequence shown here is derived from an EMBL/GenBank/DDBJ whole genome shotgun (WGS) entry which is preliminary data.</text>
</comment>
<protein>
    <recommendedName>
        <fullName evidence="7">Enoyl reductase (ER) domain-containing protein</fullName>
    </recommendedName>
</protein>
<evidence type="ECO:0000256" key="2">
    <source>
        <dbReference type="ARBA" id="ARBA00008072"/>
    </source>
</evidence>
<organism evidence="8 9">
    <name type="scientific">Gnomoniopsis smithogilvyi</name>
    <dbReference type="NCBI Taxonomy" id="1191159"/>
    <lineage>
        <taxon>Eukaryota</taxon>
        <taxon>Fungi</taxon>
        <taxon>Dikarya</taxon>
        <taxon>Ascomycota</taxon>
        <taxon>Pezizomycotina</taxon>
        <taxon>Sordariomycetes</taxon>
        <taxon>Sordariomycetidae</taxon>
        <taxon>Diaporthales</taxon>
        <taxon>Gnomoniaceae</taxon>
        <taxon>Gnomoniopsis</taxon>
    </lineage>
</organism>
<comment type="cofactor">
    <cofactor evidence="1">
        <name>Zn(2+)</name>
        <dbReference type="ChEBI" id="CHEBI:29105"/>
    </cofactor>
</comment>
<keyword evidence="9" id="KW-1185">Reference proteome</keyword>
<comment type="similarity">
    <text evidence="2">Belongs to the zinc-containing alcohol dehydrogenase family.</text>
</comment>
<accession>A0A9W9CZ10</accession>
<evidence type="ECO:0000313" key="9">
    <source>
        <dbReference type="Proteomes" id="UP001140453"/>
    </source>
</evidence>
<keyword evidence="3" id="KW-0479">Metal-binding</keyword>
<dbReference type="Pfam" id="PF08240">
    <property type="entry name" value="ADH_N"/>
    <property type="match status" value="1"/>
</dbReference>
<dbReference type="Gene3D" id="3.40.50.720">
    <property type="entry name" value="NAD(P)-binding Rossmann-like Domain"/>
    <property type="match status" value="1"/>
</dbReference>
<gene>
    <name evidence="8" type="ORF">N0V93_002311</name>
</gene>
<dbReference type="CDD" id="cd08297">
    <property type="entry name" value="CAD3"/>
    <property type="match status" value="1"/>
</dbReference>
<dbReference type="InterPro" id="IPR020843">
    <property type="entry name" value="ER"/>
</dbReference>
<dbReference type="GO" id="GO:0005737">
    <property type="term" value="C:cytoplasm"/>
    <property type="evidence" value="ECO:0007669"/>
    <property type="project" value="TreeGrafter"/>
</dbReference>
<dbReference type="OrthoDB" id="1879366at2759"/>
<dbReference type="InterPro" id="IPR011032">
    <property type="entry name" value="GroES-like_sf"/>
</dbReference>
<reference evidence="8" key="1">
    <citation type="submission" date="2022-10" db="EMBL/GenBank/DDBJ databases">
        <title>Tapping the CABI collections for fungal endophytes: first genome assemblies for Collariella, Neodidymelliopsis, Ascochyta clinopodiicola, Didymella pomorum, Didymosphaeria variabile, Neocosmospora piperis and Neocucurbitaria cava.</title>
        <authorList>
            <person name="Hill R."/>
        </authorList>
    </citation>
    <scope>NUCLEOTIDE SEQUENCE</scope>
    <source>
        <strain evidence="8">IMI 355082</strain>
    </source>
</reference>
<dbReference type="GO" id="GO:0004022">
    <property type="term" value="F:alcohol dehydrogenase (NAD+) activity"/>
    <property type="evidence" value="ECO:0007669"/>
    <property type="project" value="TreeGrafter"/>
</dbReference>
<dbReference type="InterPro" id="IPR013149">
    <property type="entry name" value="ADH-like_C"/>
</dbReference>
<evidence type="ECO:0000313" key="8">
    <source>
        <dbReference type="EMBL" id="KAJ4393104.1"/>
    </source>
</evidence>
<sequence>MADLPQKYSAAVYDEPGKIAVKLVEKDLPEPAAGDVLIKLTHSGVCHSDLGIMTNSWRHLPFPTEKGQIGGHEGIGVIVKMGPGTSNSAVKVGDRVGIKWLAAICGSCPACLTGHDAVCFNQKISGYYWPALPSDLAAPLLCAGVTCYSALRKSNTKSGDWVVLLGAGGGLGHLATQIASRGIGLRVIGIDSGSKKDLVLESGAEHFIDFTQTKDVTKAVTDLTGGLGAHAIVVLTAANGAYAMATDLVRFGGTVVCVGIPEGEMKPIATAFPGILIAKALKIVGVAVGNRQEAIETLDLAARGLIKTHFRTKRLENLTEVFEQMHKGELQGRVVIDLQ</sequence>
<dbReference type="InterPro" id="IPR036291">
    <property type="entry name" value="NAD(P)-bd_dom_sf"/>
</dbReference>
<dbReference type="GO" id="GO:0046872">
    <property type="term" value="F:metal ion binding"/>
    <property type="evidence" value="ECO:0007669"/>
    <property type="project" value="UniProtKB-KW"/>
</dbReference>
<evidence type="ECO:0000259" key="7">
    <source>
        <dbReference type="SMART" id="SM00829"/>
    </source>
</evidence>
<dbReference type="Proteomes" id="UP001140453">
    <property type="component" value="Unassembled WGS sequence"/>
</dbReference>
<name>A0A9W9CZ10_9PEZI</name>
<dbReference type="EMBL" id="JAPEVB010000002">
    <property type="protein sequence ID" value="KAJ4393104.1"/>
    <property type="molecule type" value="Genomic_DNA"/>
</dbReference>
<dbReference type="AlphaFoldDB" id="A0A9W9CZ10"/>
<keyword evidence="5" id="KW-0560">Oxidoreductase</keyword>
<dbReference type="FunFam" id="3.40.50.720:FF:000039">
    <property type="entry name" value="Alcohol dehydrogenase AdhP"/>
    <property type="match status" value="1"/>
</dbReference>
<evidence type="ECO:0000256" key="1">
    <source>
        <dbReference type="ARBA" id="ARBA00001947"/>
    </source>
</evidence>
<evidence type="ECO:0000256" key="6">
    <source>
        <dbReference type="ARBA" id="ARBA00023027"/>
    </source>
</evidence>
<evidence type="ECO:0000256" key="3">
    <source>
        <dbReference type="ARBA" id="ARBA00022723"/>
    </source>
</evidence>